<sequence length="107" mass="11026">MSNPNRGRGGFANGRGAHQQQPSAADHPTIPQVQPQPSSPAHASHHTEMNGASVGHAGRGFPRGGRGFGPQFRGRGGLAPGFDRGRGVPRGAFRGRGRGSFTAPLPS</sequence>
<protein>
    <submittedName>
        <fullName evidence="2">Uncharacterized protein</fullName>
    </submittedName>
</protein>
<evidence type="ECO:0000313" key="3">
    <source>
        <dbReference type="Proteomes" id="UP000717328"/>
    </source>
</evidence>
<dbReference type="EMBL" id="JABCKI010000083">
    <property type="protein sequence ID" value="KAG5652990.1"/>
    <property type="molecule type" value="Genomic_DNA"/>
</dbReference>
<feature type="region of interest" description="Disordered" evidence="1">
    <location>
        <begin position="1"/>
        <end position="107"/>
    </location>
</feature>
<proteinExistence type="predicted"/>
<feature type="compositionally biased region" description="Polar residues" evidence="1">
    <location>
        <begin position="31"/>
        <end position="41"/>
    </location>
</feature>
<name>A0A9P7GT56_9AGAR</name>
<evidence type="ECO:0000256" key="1">
    <source>
        <dbReference type="SAM" id="MobiDB-lite"/>
    </source>
</evidence>
<feature type="compositionally biased region" description="Gly residues" evidence="1">
    <location>
        <begin position="57"/>
        <end position="79"/>
    </location>
</feature>
<reference evidence="2" key="2">
    <citation type="submission" date="2021-10" db="EMBL/GenBank/DDBJ databases">
        <title>Phylogenomics reveals ancestral predisposition of the termite-cultivated fungus Termitomyces towards a domesticated lifestyle.</title>
        <authorList>
            <person name="Auxier B."/>
            <person name="Grum-Grzhimaylo A."/>
            <person name="Cardenas M.E."/>
            <person name="Lodge J.D."/>
            <person name="Laessoe T."/>
            <person name="Pedersen O."/>
            <person name="Smith M.E."/>
            <person name="Kuyper T.W."/>
            <person name="Franco-Molano E.A."/>
            <person name="Baroni T.J."/>
            <person name="Aanen D.K."/>
        </authorList>
    </citation>
    <scope>NUCLEOTIDE SEQUENCE</scope>
    <source>
        <strain evidence="2">D49</strain>
    </source>
</reference>
<accession>A0A9P7GT56</accession>
<keyword evidence="3" id="KW-1185">Reference proteome</keyword>
<comment type="caution">
    <text evidence="2">The sequence shown here is derived from an EMBL/GenBank/DDBJ whole genome shotgun (WGS) entry which is preliminary data.</text>
</comment>
<dbReference type="Proteomes" id="UP000717328">
    <property type="component" value="Unassembled WGS sequence"/>
</dbReference>
<reference evidence="2" key="1">
    <citation type="submission" date="2021-02" db="EMBL/GenBank/DDBJ databases">
        <authorList>
            <person name="Nieuwenhuis M."/>
            <person name="Van De Peppel L.J.J."/>
        </authorList>
    </citation>
    <scope>NUCLEOTIDE SEQUENCE</scope>
    <source>
        <strain evidence="2">D49</strain>
    </source>
</reference>
<evidence type="ECO:0000313" key="2">
    <source>
        <dbReference type="EMBL" id="KAG5652990.1"/>
    </source>
</evidence>
<dbReference type="AlphaFoldDB" id="A0A9P7GT56"/>
<organism evidence="2 3">
    <name type="scientific">Sphagnurus paluster</name>
    <dbReference type="NCBI Taxonomy" id="117069"/>
    <lineage>
        <taxon>Eukaryota</taxon>
        <taxon>Fungi</taxon>
        <taxon>Dikarya</taxon>
        <taxon>Basidiomycota</taxon>
        <taxon>Agaricomycotina</taxon>
        <taxon>Agaricomycetes</taxon>
        <taxon>Agaricomycetidae</taxon>
        <taxon>Agaricales</taxon>
        <taxon>Tricholomatineae</taxon>
        <taxon>Lyophyllaceae</taxon>
        <taxon>Sphagnurus</taxon>
    </lineage>
</organism>
<gene>
    <name evidence="2" type="ORF">H0H81_002815</name>
</gene>